<organism evidence="7 8">
    <name type="scientific">Alternaria panax</name>
    <dbReference type="NCBI Taxonomy" id="48097"/>
    <lineage>
        <taxon>Eukaryota</taxon>
        <taxon>Fungi</taxon>
        <taxon>Dikarya</taxon>
        <taxon>Ascomycota</taxon>
        <taxon>Pezizomycotina</taxon>
        <taxon>Dothideomycetes</taxon>
        <taxon>Pleosporomycetidae</taxon>
        <taxon>Pleosporales</taxon>
        <taxon>Pleosporineae</taxon>
        <taxon>Pleosporaceae</taxon>
        <taxon>Alternaria</taxon>
        <taxon>Alternaria sect. Panax</taxon>
    </lineage>
</organism>
<evidence type="ECO:0000256" key="1">
    <source>
        <dbReference type="ARBA" id="ARBA00005495"/>
    </source>
</evidence>
<evidence type="ECO:0000313" key="7">
    <source>
        <dbReference type="EMBL" id="KAG9193968.1"/>
    </source>
</evidence>
<evidence type="ECO:0000259" key="6">
    <source>
        <dbReference type="PROSITE" id="PS51891"/>
    </source>
</evidence>
<accession>A0AAD4IFR9</accession>
<evidence type="ECO:0000256" key="3">
    <source>
        <dbReference type="ARBA" id="ARBA00022833"/>
    </source>
</evidence>
<gene>
    <name evidence="7" type="ORF">G6011_04003</name>
</gene>
<evidence type="ECO:0000313" key="8">
    <source>
        <dbReference type="Proteomes" id="UP001199106"/>
    </source>
</evidence>
<dbReference type="PROSITE" id="PS51891">
    <property type="entry name" value="CENP_V_GFA"/>
    <property type="match status" value="1"/>
</dbReference>
<dbReference type="PANTHER" id="PTHR33337">
    <property type="entry name" value="GFA DOMAIN-CONTAINING PROTEIN"/>
    <property type="match status" value="1"/>
</dbReference>
<protein>
    <recommendedName>
        <fullName evidence="6">CENP-V/GFA domain-containing protein</fullName>
    </recommendedName>
</protein>
<evidence type="ECO:0000256" key="2">
    <source>
        <dbReference type="ARBA" id="ARBA00022723"/>
    </source>
</evidence>
<comment type="similarity">
    <text evidence="1">Belongs to the Gfa family.</text>
</comment>
<dbReference type="InterPro" id="IPR006913">
    <property type="entry name" value="CENP-V/GFA"/>
</dbReference>
<keyword evidence="8" id="KW-1185">Reference proteome</keyword>
<evidence type="ECO:0000256" key="5">
    <source>
        <dbReference type="SAM" id="MobiDB-lite"/>
    </source>
</evidence>
<keyword evidence="2" id="KW-0479">Metal-binding</keyword>
<keyword evidence="4" id="KW-0456">Lyase</keyword>
<dbReference type="AlphaFoldDB" id="A0AAD4IFR9"/>
<proteinExistence type="inferred from homology"/>
<dbReference type="Gene3D" id="3.90.1590.10">
    <property type="entry name" value="glutathione-dependent formaldehyde- activating enzyme (gfa)"/>
    <property type="match status" value="1"/>
</dbReference>
<dbReference type="EMBL" id="JAANER010000002">
    <property type="protein sequence ID" value="KAG9193968.1"/>
    <property type="molecule type" value="Genomic_DNA"/>
</dbReference>
<dbReference type="Pfam" id="PF04828">
    <property type="entry name" value="GFA"/>
    <property type="match status" value="1"/>
</dbReference>
<name>A0AAD4IFR9_9PLEO</name>
<dbReference type="SUPFAM" id="SSF51316">
    <property type="entry name" value="Mss4-like"/>
    <property type="match status" value="1"/>
</dbReference>
<dbReference type="InterPro" id="IPR011057">
    <property type="entry name" value="Mss4-like_sf"/>
</dbReference>
<sequence length="256" mass="28600">MATSKPFPALTGRCVCNTIRYRLLTSPLYCYACHCPSCQKITGSAFSLNLNIELYNIQITSPTKPSFVTRTTKSGKVNRHAECPECYVLLWATSMLGDAVVDVKVGTLDFPSLMEPDAHIFVGSKLEWVRLPEGAQTLEKGGEMEIRWPRSSQERLEVCLRRAEEVKRRRGLEGKELAVTARDENGAVEGNGEGEGDKTPTAGEFAGEDDEEFEKRFRETEKALQERLERLSLKLSDEEVAEKMEKTTIGEPGTTM</sequence>
<feature type="domain" description="CENP-V/GFA" evidence="6">
    <location>
        <begin position="10"/>
        <end position="122"/>
    </location>
</feature>
<dbReference type="GO" id="GO:0046872">
    <property type="term" value="F:metal ion binding"/>
    <property type="evidence" value="ECO:0007669"/>
    <property type="project" value="UniProtKB-KW"/>
</dbReference>
<dbReference type="Proteomes" id="UP001199106">
    <property type="component" value="Unassembled WGS sequence"/>
</dbReference>
<dbReference type="GO" id="GO:0016846">
    <property type="term" value="F:carbon-sulfur lyase activity"/>
    <property type="evidence" value="ECO:0007669"/>
    <property type="project" value="InterPro"/>
</dbReference>
<dbReference type="PANTHER" id="PTHR33337:SF33">
    <property type="entry name" value="CENP-V_GFA DOMAIN-CONTAINING PROTEIN"/>
    <property type="match status" value="1"/>
</dbReference>
<comment type="caution">
    <text evidence="7">The sequence shown here is derived from an EMBL/GenBank/DDBJ whole genome shotgun (WGS) entry which is preliminary data.</text>
</comment>
<reference evidence="7" key="1">
    <citation type="submission" date="2021-07" db="EMBL/GenBank/DDBJ databases">
        <title>Genome Resource of American Ginseng Black Spot Pathogen Alternaria panax.</title>
        <authorList>
            <person name="Qiu C."/>
            <person name="Wang W."/>
            <person name="Liu Z."/>
        </authorList>
    </citation>
    <scope>NUCLEOTIDE SEQUENCE</scope>
    <source>
        <strain evidence="7">BNCC115425</strain>
    </source>
</reference>
<feature type="region of interest" description="Disordered" evidence="5">
    <location>
        <begin position="179"/>
        <end position="216"/>
    </location>
</feature>
<evidence type="ECO:0000256" key="4">
    <source>
        <dbReference type="ARBA" id="ARBA00023239"/>
    </source>
</evidence>
<keyword evidence="3" id="KW-0862">Zinc</keyword>